<feature type="compositionally biased region" description="Polar residues" evidence="5">
    <location>
        <begin position="3857"/>
        <end position="3872"/>
    </location>
</feature>
<keyword evidence="4 6" id="KW-0472">Membrane</keyword>
<feature type="compositionally biased region" description="Gly residues" evidence="5">
    <location>
        <begin position="4000"/>
        <end position="4013"/>
    </location>
</feature>
<evidence type="ECO:0000256" key="3">
    <source>
        <dbReference type="ARBA" id="ARBA00022989"/>
    </source>
</evidence>
<feature type="transmembrane region" description="Helical" evidence="6">
    <location>
        <begin position="1633"/>
        <end position="1651"/>
    </location>
</feature>
<dbReference type="InterPro" id="IPR013122">
    <property type="entry name" value="PKD1_2_channel"/>
</dbReference>
<feature type="compositionally biased region" description="Low complexity" evidence="5">
    <location>
        <begin position="400"/>
        <end position="431"/>
    </location>
</feature>
<feature type="region of interest" description="Disordered" evidence="5">
    <location>
        <begin position="2805"/>
        <end position="2838"/>
    </location>
</feature>
<feature type="region of interest" description="Disordered" evidence="5">
    <location>
        <begin position="2744"/>
        <end position="2793"/>
    </location>
</feature>
<evidence type="ECO:0000313" key="9">
    <source>
        <dbReference type="Proteomes" id="UP000613740"/>
    </source>
</evidence>
<feature type="region of interest" description="Disordered" evidence="5">
    <location>
        <begin position="1340"/>
        <end position="1361"/>
    </location>
</feature>
<dbReference type="OrthoDB" id="536369at2759"/>
<feature type="region of interest" description="Disordered" evidence="5">
    <location>
        <begin position="3458"/>
        <end position="3521"/>
    </location>
</feature>
<feature type="region of interest" description="Disordered" evidence="5">
    <location>
        <begin position="3945"/>
        <end position="4015"/>
    </location>
</feature>
<organism evidence="8 9">
    <name type="scientific">Chlamydomonas schloesseri</name>
    <dbReference type="NCBI Taxonomy" id="2026947"/>
    <lineage>
        <taxon>Eukaryota</taxon>
        <taxon>Viridiplantae</taxon>
        <taxon>Chlorophyta</taxon>
        <taxon>core chlorophytes</taxon>
        <taxon>Chlorophyceae</taxon>
        <taxon>CS clade</taxon>
        <taxon>Chlamydomonadales</taxon>
        <taxon>Chlamydomonadaceae</taxon>
        <taxon>Chlamydomonas</taxon>
    </lineage>
</organism>
<proteinExistence type="predicted"/>
<evidence type="ECO:0000313" key="8">
    <source>
        <dbReference type="EMBL" id="KAG2454830.1"/>
    </source>
</evidence>
<feature type="transmembrane region" description="Helical" evidence="6">
    <location>
        <begin position="2061"/>
        <end position="2089"/>
    </location>
</feature>
<feature type="region of interest" description="Disordered" evidence="5">
    <location>
        <begin position="2871"/>
        <end position="2910"/>
    </location>
</feature>
<feature type="region of interest" description="Disordered" evidence="5">
    <location>
        <begin position="2500"/>
        <end position="2555"/>
    </location>
</feature>
<feature type="transmembrane region" description="Helical" evidence="6">
    <location>
        <begin position="1832"/>
        <end position="1853"/>
    </location>
</feature>
<gene>
    <name evidence="8" type="ORF">HYH02_000662</name>
</gene>
<feature type="transmembrane region" description="Helical" evidence="6">
    <location>
        <begin position="1994"/>
        <end position="2015"/>
    </location>
</feature>
<feature type="compositionally biased region" description="Low complexity" evidence="5">
    <location>
        <begin position="1029"/>
        <end position="1044"/>
    </location>
</feature>
<feature type="compositionally biased region" description="Low complexity" evidence="5">
    <location>
        <begin position="905"/>
        <end position="917"/>
    </location>
</feature>
<comment type="caution">
    <text evidence="8">The sequence shown here is derived from an EMBL/GenBank/DDBJ whole genome shotgun (WGS) entry which is preliminary data.</text>
</comment>
<feature type="region of interest" description="Disordered" evidence="5">
    <location>
        <begin position="4036"/>
        <end position="4098"/>
    </location>
</feature>
<dbReference type="Proteomes" id="UP000613740">
    <property type="component" value="Unassembled WGS sequence"/>
</dbReference>
<keyword evidence="9" id="KW-1185">Reference proteome</keyword>
<feature type="transmembrane region" description="Helical" evidence="6">
    <location>
        <begin position="2021"/>
        <end position="2040"/>
    </location>
</feature>
<feature type="compositionally biased region" description="Low complexity" evidence="5">
    <location>
        <begin position="3667"/>
        <end position="3678"/>
    </location>
</feature>
<protein>
    <recommendedName>
        <fullName evidence="7">Polycystin cation channel PKD1/PKD2 domain-containing protein</fullName>
    </recommendedName>
</protein>
<feature type="region of interest" description="Disordered" evidence="5">
    <location>
        <begin position="3667"/>
        <end position="3783"/>
    </location>
</feature>
<feature type="region of interest" description="Disordered" evidence="5">
    <location>
        <begin position="1025"/>
        <end position="1051"/>
    </location>
</feature>
<feature type="transmembrane region" description="Helical" evidence="6">
    <location>
        <begin position="1952"/>
        <end position="1973"/>
    </location>
</feature>
<feature type="region of interest" description="Disordered" evidence="5">
    <location>
        <begin position="2300"/>
        <end position="2426"/>
    </location>
</feature>
<feature type="compositionally biased region" description="Low complexity" evidence="5">
    <location>
        <begin position="182"/>
        <end position="191"/>
    </location>
</feature>
<reference evidence="8" key="1">
    <citation type="journal article" date="2020" name="bioRxiv">
        <title>Comparative genomics of Chlamydomonas.</title>
        <authorList>
            <person name="Craig R.J."/>
            <person name="Hasan A.R."/>
            <person name="Ness R.W."/>
            <person name="Keightley P.D."/>
        </authorList>
    </citation>
    <scope>NUCLEOTIDE SEQUENCE</scope>
    <source>
        <strain evidence="8">CCAP 11/173</strain>
    </source>
</reference>
<evidence type="ECO:0000256" key="2">
    <source>
        <dbReference type="ARBA" id="ARBA00022692"/>
    </source>
</evidence>
<feature type="compositionally biased region" description="Low complexity" evidence="5">
    <location>
        <begin position="1340"/>
        <end position="1357"/>
    </location>
</feature>
<evidence type="ECO:0000259" key="7">
    <source>
        <dbReference type="Pfam" id="PF08016"/>
    </source>
</evidence>
<dbReference type="Pfam" id="PF08016">
    <property type="entry name" value="PKD_channel"/>
    <property type="match status" value="1"/>
</dbReference>
<name>A0A835WYX8_9CHLO</name>
<feature type="region of interest" description="Disordered" evidence="5">
    <location>
        <begin position="3816"/>
        <end position="3933"/>
    </location>
</feature>
<feature type="compositionally biased region" description="Basic residues" evidence="5">
    <location>
        <begin position="3838"/>
        <end position="3855"/>
    </location>
</feature>
<feature type="region of interest" description="Disordered" evidence="5">
    <location>
        <begin position="1118"/>
        <end position="1137"/>
    </location>
</feature>
<feature type="compositionally biased region" description="Polar residues" evidence="5">
    <location>
        <begin position="2532"/>
        <end position="2541"/>
    </location>
</feature>
<feature type="compositionally biased region" description="Low complexity" evidence="5">
    <location>
        <begin position="438"/>
        <end position="452"/>
    </location>
</feature>
<feature type="compositionally biased region" description="Low complexity" evidence="5">
    <location>
        <begin position="2364"/>
        <end position="2375"/>
    </location>
</feature>
<feature type="region of interest" description="Disordered" evidence="5">
    <location>
        <begin position="2164"/>
        <end position="2213"/>
    </location>
</feature>
<keyword evidence="2 6" id="KW-0812">Transmembrane</keyword>
<feature type="compositionally biased region" description="Low complexity" evidence="5">
    <location>
        <begin position="2338"/>
        <end position="2350"/>
    </location>
</feature>
<feature type="region of interest" description="Disordered" evidence="5">
    <location>
        <begin position="400"/>
        <end position="452"/>
    </location>
</feature>
<dbReference type="Gene3D" id="2.60.40.10">
    <property type="entry name" value="Immunoglobulins"/>
    <property type="match status" value="1"/>
</dbReference>
<feature type="compositionally biased region" description="Low complexity" evidence="5">
    <location>
        <begin position="2931"/>
        <end position="2961"/>
    </location>
</feature>
<dbReference type="EMBL" id="JAEHOD010000001">
    <property type="protein sequence ID" value="KAG2454830.1"/>
    <property type="molecule type" value="Genomic_DNA"/>
</dbReference>
<accession>A0A835WYX8</accession>
<sequence length="4098" mass="418898">MQAPDSGLSYEASYDEYDYELPPIEVEELDAEGGTAQPVDGAEADTAAPEITLQGAAQVTLQLYDTFLDEGATATDLRDGPLPVTASIVGPGGMAVREIATSAVTPTGQPFVVTYTARDAAGNVGQQQRLVVVADNCAEAGESRCPQTMSCSTFKSCDIKFTSPASDGGDAGTLPAASQKALTRPPDTTPPVLTLLGGGQPYTTRSGAAGLINNVFLGDAFADPGATATDEVPAAGSEASTTVDLTASVFTRIKSPASEDVTAVSTAEPTGGVLTGGVPYVLSYDVVDDAGNRAPTLYRRVYVLCRPPEFEVVACANRANVRSPMPYDMAGLQYCGIDTKKPGMYAVTFHLTWPAVGELMVTRTLVVEEDCSGERTCPDGTCSVDQACASELGLGSALGASSGAGSSSGSSSSSSGDDRATGVSGSSSNNNSGGGGASSSSSSTPATSSAVAANTPPQLTLAMGDVVGSQVSVKRGVAYARCAAGQVPTADRPCEPLGAATDGEDGDLTAKIALCPPDNCAKTQCRAHWADRKQPSECGVDTVTAAVGTTFRLQFVVYDSRGASATAERTITVVNPCGAGKFYCPLDAKASPASPSASNGGFVCSDVKCEERERLANLAAVGSSAAVAAPRLFLLPELNAGNLSKAEADQTVFLPYRQPASFSFAPCATFSETAACAVVANDTSTGEDLTPVITATVAPVCPSGRTCTSCSLAGFTAGLCLPGRYRVAYTAASASTGTGGASGSVLTATTTRSLDVRVEQMLSTRLSLDLYVNGSRNASTSRDAAESWAAQLMSSAATRAAVLNPVLQAFGINASNMRSMAVLESPSVVESVQQLQQTKAANTGTNVSSNVTLFLVRVSLNVTTGSSDFVEGMGMRPADEDDTAPPPAAGSNSSAKATGGSKIPSSGAKTASSSGKTQQQQRSMRYRLLLDYSSNATPAGGCGARAQDDCWAGHLQGGEHSASSISCWAAASRRISGVLDEVAAVLEAAATEAPAVNLSSQALSQQGCSVQQFTYTDTELAASGGGGACSDSSCRSGADGSSSAYRRRLSMSTGSGEAQEYYGDYYVGSSSSSSRGGSHAPPTPPDTAGLQLLGAEATVQAVGGHHRRFLQSSYCAGSSSATNSSNSNGTSTTSGTSGVAAVGSLVSTCSSPTVDAAGVALAALLGAVSDLDRLNQQMQEQQVAMLGTVSTLDDKFTARDEAYRSQLVAMAATASATFSNMSSKADTLLALVSRSLDAAGVESAALQATLGLMQAVLNQAQTSTDYANSVTAVVADAIAAGGSSSGNVTLSSTGASDDPDTMAYVNCMGLRGLPTGVQVAFTTNWRAAGAAPAAVTAATTTGSSSNTTANPTSSQSSGGVSARRRTLLASGVLAGGVQGDQQGPNQALDGMRFAGYDLPYGQDHDYSLWDVRVAERSRRAGNRNRVLIGLLLHQERRTAAEISGAAGPDGSVCGHSSFSHLIQACGNTSDAGAADADTARDLAPVGSDPVFNRVSVLHNARLNASDYYNMTPGSAEVNLAGLPHGFFHEPMSAEGFSAGYPVLLDTRLSARRAEQALQFIRDGGYLSATLTRTLRASLITYNADAAVFGTWRLDLRWVDSGVIEGTTRLLGLPAIRYGEAIKHVQVKRFTYDFLLICLIVGYFCMTCYDIAMQLRAQRWARALRQHRAEREAKRQDELHGGDQRQLLASGQTKRGLSRILRHTISAAGGRVAPEPAAAAAAAPELLGPAGLFQHFERQQVGTGAGATAGIDGAGNHDWVARAGSSGSAHRTGGGAVAEAWSDGGGYGRAPEGHNSEAEDQEEDMQAEGSFEILDKVGNLHLRKYAPRMGPKMVLYEAAICALMAAAVATYYTYTVRLSVREDFSARFDVYDADTFAPARYFLLRRAAGPTDAGLTATAVNATAAAGTLMSAANNSTAAPAGDAGRWRLAADATPLQQAAEMFSRVDSMYQTLVLYGFLQGLVLAMLVVRWLLYLSFQPRLSIISGTIVMALPDLCHLAIVVAVSAVMFAAAASIVFGPSQLSFSGLDSALYVMLKYVLLADEDPSFKDLLNSSIDKTWPEWALAGLLYVLGPIFFVLILLIFVLGMLAWPFGELKYGVEGQPGVAKDVARILGWYWQRLGHGAPKNKLIMRWIKAWLAAHEEQGLVRQLQMSVAQLANTVYQSVHRRQDDKGSHDEVEGREETADTLSSQGDGVLHHTASQRASGGARVGGLGTTRLRSALRTMSRAVRVAPGPDGDAMPAPKRLGHSGSSRGRAATPDTAVAARVLPPLRDPRLRAKQAVELGNTADVMAADLMPVAAAPHHEPSHQQHPFAADGAGTDRQGTGVLGGDSMLPALAGDSSSSSDSDGGDVAPFAGTLARDGRGSSSGRAGTRPAVASEGRRRATVDSGTMEFLKRLVPTTSLGRRNRVGASENASNTVGGEAPAVGASSPLARVGSLRVRIADSSLGAGVRALVGGLQALVQSASGQRPAGAPAANGTASPEEADRLADAVVANLASRFGQQQHSGASMGRQGLSARTGSRASVYPEPLNQARQVPSTTPAATSGGGGGGAAAAAKRGGLSTLADLPPLPGAGRAAAVAAKQAAAPVPLAPEPDKPAAGEGAAGGATPGTSGGATTWPSLRPHPVRVAPEPEVTSAFPSPLSAGSPYPQPTSPLFSPPLPSDGSIPVRPTRRRKKGTAQVVPSRSREMQAEQHVQQPEAPDSSGRMAARGGSRVLFNHNVVHPDRQEVSAGTRHSIEVVADTAAGPAASHRQRHARAASRTNVVHPEPLGVEPSERSIEAEASASARTTLEGDALAATTGNKRRVNGNAVHPQPAQEQHQHQGPQSPDSAAARRLPSEGDHSLAWIHGPAQQQQQRSAVRAHDVGSVMRQASEAMDVPVTASRAGGGGSQQQPQPGGHRSRRYITKPRLDDIVIDEQGDAEEAAELGRAAAGLRARPRSGGSRPASARSQQAQAQRSQGGPDQGDAPMSRRQPQPQPLFTPAGHSTAAATAAAGGAEGLRSSAQLQAGSKSLNARNSAAAAAPGEIVAEDWAIDEQTSGPRARGPVAEAQEAQGILPAAVRRQSSRAQPSRVRAIGPSTALALTAGNGAGGQDGGLLELALAVSAVDSMVGQLRGMLTQLLAAVREVQEMAALVAELLAAAQAASVLSDRRAVWSAVRLVLLRRLRELDGAWELVRDAVLEAPLPTAIAITTWQQWAAAGALAAASPASGAGEIQGCAKRPASADVHGSSSVMSGRLATHDRRVSASGGSRTAAGRRHSHTGGGEGSSLTQVPAASGGSEPLLSAHGPTHGESGAASLPLGAVAMLAAGLTRQRRGWGARRRAIANAEVRHRVAGSSSDGAALAAAQAVSADAHHRQSRSILSSQLDSAVLQQLQAQLSVQPSLDSRTAAALMPLLARSHRAGLDAAGAAAAGAFARAPPVGVRAGDLLATTQRHHSLRNLAAGGRSMIQRELSHIAAPRKQAAAGDDSTDTEEESRLQRTVGSARGSLPRAEDSKTQLAQQARPLSQRHRSPRSPPAPGHVAFMELLEAAPMPGQGLEAAMTVAPASMAVAALGAVVSASRVDSRAQFASYEQLAQLPGAMGDAGGTGEALGSADGEGVADTPTSLMAGALATLLQPLPDLHVASPAAALPSPAHLGATYGRSTRRRASAADGVWPAAASAAANANTSAPGTSASAGTEQCANGTSRSKAQLEQTVSMQAAVREAQVHARPQVGGDVPIPGADAQTAAPAAAPSAVPPPGTDSAGGSRPSSLPVSRRSSYVPIPRHQPAGSGASASNPGEEQQDLMIAVHAAAAAAAAAAGASAAEADSPIGSPTHVAAAASQTALLSSPNGRPTTFHHHNHRNGHQPHRLHASNHASFSGEQPQPQQHAAGSMAPAELVLGPSARRGSMTNVPTRPPLTPHERQLGSMAGSVSSSRRPTEDGDNGRLPAPLLPPALMAAVQAGAEATTSSRAVPAGALARTRSDASIARHPTHAGAGMTHGVAGGSSASMHNTSTGGDSGSSSSGGGGGAHTANKGGCVSSYGALHASPAVLSPPSRLTGPQVPVMQPPTISTAGADGGAATCSSDDLHRRGSGPGEPSTPRRGAALEQTSMLPQ</sequence>
<feature type="domain" description="Polycystin cation channel PKD1/PKD2" evidence="7">
    <location>
        <begin position="1940"/>
        <end position="2085"/>
    </location>
</feature>
<evidence type="ECO:0000256" key="1">
    <source>
        <dbReference type="ARBA" id="ARBA00004141"/>
    </source>
</evidence>
<evidence type="ECO:0000256" key="5">
    <source>
        <dbReference type="SAM" id="MobiDB-lite"/>
    </source>
</evidence>
<feature type="compositionally biased region" description="Gly residues" evidence="5">
    <location>
        <begin position="2602"/>
        <end position="2613"/>
    </location>
</feature>
<comment type="subcellular location">
    <subcellularLocation>
        <location evidence="1">Membrane</location>
        <topology evidence="1">Multi-pass membrane protein</topology>
    </subcellularLocation>
</comment>
<evidence type="ECO:0000256" key="6">
    <source>
        <dbReference type="SAM" id="Phobius"/>
    </source>
</evidence>
<feature type="region of interest" description="Disordered" evidence="5">
    <location>
        <begin position="2230"/>
        <end position="2258"/>
    </location>
</feature>
<feature type="region of interest" description="Disordered" evidence="5">
    <location>
        <begin position="1762"/>
        <end position="1804"/>
    </location>
</feature>
<feature type="compositionally biased region" description="Pro residues" evidence="5">
    <location>
        <begin position="2648"/>
        <end position="2661"/>
    </location>
</feature>
<feature type="region of interest" description="Disordered" evidence="5">
    <location>
        <begin position="867"/>
        <end position="921"/>
    </location>
</feature>
<feature type="region of interest" description="Disordered" evidence="5">
    <location>
        <begin position="165"/>
        <end position="191"/>
    </location>
</feature>
<feature type="region of interest" description="Disordered" evidence="5">
    <location>
        <begin position="3223"/>
        <end position="3295"/>
    </location>
</feature>
<dbReference type="InterPro" id="IPR013783">
    <property type="entry name" value="Ig-like_fold"/>
</dbReference>
<feature type="compositionally biased region" description="Low complexity" evidence="5">
    <location>
        <begin position="3749"/>
        <end position="3764"/>
    </location>
</feature>
<dbReference type="GO" id="GO:0016020">
    <property type="term" value="C:membrane"/>
    <property type="evidence" value="ECO:0007669"/>
    <property type="project" value="UniProtKB-SubCell"/>
</dbReference>
<feature type="compositionally biased region" description="Low complexity" evidence="5">
    <location>
        <begin position="2231"/>
        <end position="2242"/>
    </location>
</feature>
<feature type="compositionally biased region" description="Low complexity" evidence="5">
    <location>
        <begin position="2812"/>
        <end position="2826"/>
    </location>
</feature>
<feature type="region of interest" description="Disordered" evidence="5">
    <location>
        <begin position="2931"/>
        <end position="2996"/>
    </location>
</feature>
<evidence type="ECO:0000256" key="4">
    <source>
        <dbReference type="ARBA" id="ARBA00023136"/>
    </source>
</evidence>
<feature type="compositionally biased region" description="Low complexity" evidence="5">
    <location>
        <begin position="3820"/>
        <end position="3831"/>
    </location>
</feature>
<feature type="compositionally biased region" description="Basic and acidic residues" evidence="5">
    <location>
        <begin position="2166"/>
        <end position="2183"/>
    </location>
</feature>
<feature type="compositionally biased region" description="Polar residues" evidence="5">
    <location>
        <begin position="3679"/>
        <end position="3700"/>
    </location>
</feature>
<keyword evidence="3 6" id="KW-1133">Transmembrane helix</keyword>
<feature type="region of interest" description="Disordered" evidence="5">
    <location>
        <begin position="2587"/>
        <end position="2709"/>
    </location>
</feature>
<feature type="compositionally biased region" description="Low complexity" evidence="5">
    <location>
        <begin position="3722"/>
        <end position="3736"/>
    </location>
</feature>